<keyword evidence="4" id="KW-0540">Nuclease</keyword>
<dbReference type="PANTHER" id="PTHR22930">
    <property type="match status" value="1"/>
</dbReference>
<dbReference type="GO" id="GO:0004518">
    <property type="term" value="F:nuclease activity"/>
    <property type="evidence" value="ECO:0007669"/>
    <property type="project" value="UniProtKB-KW"/>
</dbReference>
<dbReference type="GO" id="GO:0046872">
    <property type="term" value="F:metal ion binding"/>
    <property type="evidence" value="ECO:0007669"/>
    <property type="project" value="UniProtKB-KW"/>
</dbReference>
<evidence type="ECO:0000256" key="7">
    <source>
        <dbReference type="ARBA" id="ARBA00023242"/>
    </source>
</evidence>
<name>A0A6J1LSG1_DROHY</name>
<dbReference type="GO" id="GO:0016787">
    <property type="term" value="F:hydrolase activity"/>
    <property type="evidence" value="ECO:0007669"/>
    <property type="project" value="UniProtKB-KW"/>
</dbReference>
<evidence type="ECO:0000259" key="8">
    <source>
        <dbReference type="Pfam" id="PF13359"/>
    </source>
</evidence>
<dbReference type="GeneID" id="111599369"/>
<evidence type="ECO:0000256" key="2">
    <source>
        <dbReference type="ARBA" id="ARBA00004123"/>
    </source>
</evidence>
<organism evidence="9 10">
    <name type="scientific">Drosophila hydei</name>
    <name type="common">Fruit fly</name>
    <dbReference type="NCBI Taxonomy" id="7224"/>
    <lineage>
        <taxon>Eukaryota</taxon>
        <taxon>Metazoa</taxon>
        <taxon>Ecdysozoa</taxon>
        <taxon>Arthropoda</taxon>
        <taxon>Hexapoda</taxon>
        <taxon>Insecta</taxon>
        <taxon>Pterygota</taxon>
        <taxon>Neoptera</taxon>
        <taxon>Endopterygota</taxon>
        <taxon>Diptera</taxon>
        <taxon>Brachycera</taxon>
        <taxon>Muscomorpha</taxon>
        <taxon>Ephydroidea</taxon>
        <taxon>Drosophilidae</taxon>
        <taxon>Drosophila</taxon>
    </lineage>
</organism>
<dbReference type="RefSeq" id="XP_023170771.1">
    <property type="nucleotide sequence ID" value="XM_023315003.2"/>
</dbReference>
<comment type="similarity">
    <text evidence="3">Belongs to the HARBI1 family.</text>
</comment>
<comment type="subcellular location">
    <subcellularLocation>
        <location evidence="2">Nucleus</location>
    </subcellularLocation>
</comment>
<keyword evidence="6" id="KW-0378">Hydrolase</keyword>
<dbReference type="OrthoDB" id="2668416at2759"/>
<gene>
    <name evidence="10" type="primary">LOC111599369</name>
</gene>
<protein>
    <submittedName>
        <fullName evidence="10">Protein ALP1-like isoform X1</fullName>
    </submittedName>
</protein>
<feature type="domain" description="DDE Tnp4" evidence="8">
    <location>
        <begin position="206"/>
        <end position="338"/>
    </location>
</feature>
<dbReference type="Pfam" id="PF13359">
    <property type="entry name" value="DDE_Tnp_4"/>
    <property type="match status" value="1"/>
</dbReference>
<dbReference type="AlphaFoldDB" id="A0A6J1LSG1"/>
<dbReference type="OMA" id="HEMRFLN"/>
<evidence type="ECO:0000256" key="3">
    <source>
        <dbReference type="ARBA" id="ARBA00006958"/>
    </source>
</evidence>
<accession>A0A6J1LSG1</accession>
<evidence type="ECO:0000256" key="1">
    <source>
        <dbReference type="ARBA" id="ARBA00001968"/>
    </source>
</evidence>
<dbReference type="InterPro" id="IPR045249">
    <property type="entry name" value="HARBI1-like"/>
</dbReference>
<evidence type="ECO:0000256" key="6">
    <source>
        <dbReference type="ARBA" id="ARBA00022801"/>
    </source>
</evidence>
<comment type="cofactor">
    <cofactor evidence="1">
        <name>a divalent metal cation</name>
        <dbReference type="ChEBI" id="CHEBI:60240"/>
    </cofactor>
</comment>
<evidence type="ECO:0000256" key="4">
    <source>
        <dbReference type="ARBA" id="ARBA00022722"/>
    </source>
</evidence>
<dbReference type="InterPro" id="IPR027806">
    <property type="entry name" value="HARBI1_dom"/>
</dbReference>
<proteinExistence type="inferred from homology"/>
<reference evidence="10" key="1">
    <citation type="submission" date="2025-08" db="UniProtKB">
        <authorList>
            <consortium name="RefSeq"/>
        </authorList>
    </citation>
    <scope>IDENTIFICATION</scope>
    <source>
        <strain evidence="10">15085-1641.00</strain>
        <tissue evidence="10">Whole body</tissue>
    </source>
</reference>
<sequence>MTAVAVRSVFTFILFTYSPSKMNTRAHKAFMLNFFLDEGLGSQLAEAVRLVTAESTLSVLHTVNEVDEDRQELPRFQDDQFKEQFRMKRSSFETLLQVVGKAIAGAEHHQPIARVSLPEKLLYTLTLLSGNKSFREVGDSFAISKSSGHEIFKWVTSAFAALMPCYVKWPKDNVCGNSQLPGVVGVIDECRIPLKLPVREEQGHLQYASLALQAVCDERSRFLDVHIDVPDNQCSVLLKSELFERLIDMEEPLMPSNKHLVGEMTYPLLLNLMTPYADNNGELTPCHIRYNRAIHLWNAPAERAFAALMSRFRRLKSLDVGTMEVGSIVVSATCMLHNFILDCGEPIEDSTLDFELLPENQNSIVFEEHGLVDWDHTAAAEKKRDGLVAGFIHS</sequence>
<evidence type="ECO:0000313" key="9">
    <source>
        <dbReference type="Proteomes" id="UP000504633"/>
    </source>
</evidence>
<dbReference type="PANTHER" id="PTHR22930:SF85">
    <property type="entry name" value="GH03217P-RELATED"/>
    <property type="match status" value="1"/>
</dbReference>
<evidence type="ECO:0000256" key="5">
    <source>
        <dbReference type="ARBA" id="ARBA00022723"/>
    </source>
</evidence>
<dbReference type="Proteomes" id="UP000504633">
    <property type="component" value="Unplaced"/>
</dbReference>
<keyword evidence="9" id="KW-1185">Reference proteome</keyword>
<keyword evidence="5" id="KW-0479">Metal-binding</keyword>
<dbReference type="GO" id="GO:0005634">
    <property type="term" value="C:nucleus"/>
    <property type="evidence" value="ECO:0007669"/>
    <property type="project" value="UniProtKB-SubCell"/>
</dbReference>
<evidence type="ECO:0000313" key="10">
    <source>
        <dbReference type="RefSeq" id="XP_023170771.1"/>
    </source>
</evidence>
<dbReference type="KEGG" id="dhe:111599369"/>
<keyword evidence="7" id="KW-0539">Nucleus</keyword>